<dbReference type="InterPro" id="IPR043519">
    <property type="entry name" value="NT_sf"/>
</dbReference>
<dbReference type="Proteomes" id="UP000320235">
    <property type="component" value="Unassembled WGS sequence"/>
</dbReference>
<sequence>MLDLHRFDELTGRLTAGFARVPGARGLVVVGSAAVAERRDRWSDHDFLALVDDEAATSARASLDWLPDPERIVLLAREGAVGFSVLYDDAHLLEFAIASVDELAGVVIDEAQLTFGDERAHAFVAEGRERLNTIPPVDAAGEAGLTFVKLLVGFGRARRGERVIGGQFVRTWAVGHLIRAIRARVEPADCVREDALEPARRFDAAYPGIAARLDAVLGQPVEDAARGVATLARDVLGPGWPEFPSRAADVVATVLTEG</sequence>
<name>A0A543EU36_9MICO</name>
<protein>
    <recommendedName>
        <fullName evidence="3">Streptomycin adenylyltransferase</fullName>
    </recommendedName>
</protein>
<accession>A0A543EU36</accession>
<organism evidence="1 2">
    <name type="scientific">Microbacterium kyungheense</name>
    <dbReference type="NCBI Taxonomy" id="1263636"/>
    <lineage>
        <taxon>Bacteria</taxon>
        <taxon>Bacillati</taxon>
        <taxon>Actinomycetota</taxon>
        <taxon>Actinomycetes</taxon>
        <taxon>Micrococcales</taxon>
        <taxon>Microbacteriaceae</taxon>
        <taxon>Microbacterium</taxon>
    </lineage>
</organism>
<dbReference type="Gene3D" id="3.30.460.10">
    <property type="entry name" value="Beta Polymerase, domain 2"/>
    <property type="match status" value="1"/>
</dbReference>
<dbReference type="RefSeq" id="WP_141894823.1">
    <property type="nucleotide sequence ID" value="NZ_BAABLH010000003.1"/>
</dbReference>
<evidence type="ECO:0008006" key="3">
    <source>
        <dbReference type="Google" id="ProtNLM"/>
    </source>
</evidence>
<dbReference type="OrthoDB" id="383876at2"/>
<evidence type="ECO:0000313" key="2">
    <source>
        <dbReference type="Proteomes" id="UP000320235"/>
    </source>
</evidence>
<dbReference type="EMBL" id="VFPE01000003">
    <property type="protein sequence ID" value="TQM25095.1"/>
    <property type="molecule type" value="Genomic_DNA"/>
</dbReference>
<gene>
    <name evidence="1" type="ORF">FB391_2554</name>
</gene>
<reference evidence="1 2" key="1">
    <citation type="submission" date="2019-06" db="EMBL/GenBank/DDBJ databases">
        <title>Sequencing the genomes of 1000 actinobacteria strains.</title>
        <authorList>
            <person name="Klenk H.-P."/>
        </authorList>
    </citation>
    <scope>NUCLEOTIDE SEQUENCE [LARGE SCALE GENOMIC DNA]</scope>
    <source>
        <strain evidence="1 2">DSM 105492</strain>
    </source>
</reference>
<comment type="caution">
    <text evidence="1">The sequence shown here is derived from an EMBL/GenBank/DDBJ whole genome shotgun (WGS) entry which is preliminary data.</text>
</comment>
<keyword evidence="2" id="KW-1185">Reference proteome</keyword>
<dbReference type="AlphaFoldDB" id="A0A543EU36"/>
<proteinExistence type="predicted"/>
<evidence type="ECO:0000313" key="1">
    <source>
        <dbReference type="EMBL" id="TQM25095.1"/>
    </source>
</evidence>